<gene>
    <name evidence="1" type="ORF">DJ90_4880</name>
</gene>
<evidence type="ECO:0000313" key="2">
    <source>
        <dbReference type="Proteomes" id="UP000029278"/>
    </source>
</evidence>
<dbReference type="PATRIC" id="fig|44252.3.peg.6066"/>
<proteinExistence type="predicted"/>
<name>A0A090Y4R5_PAEMA</name>
<dbReference type="OrthoDB" id="369749at2"/>
<sequence length="230" mass="24452">MNRLDQALNGKPGLQLFVSLPANDIKLAEAALAAGADGLKVHINVGHRASGNRFGALESYAGIFKEIRSRFDGPFGIVPGGAVEEVNPEEIARLPELGIDFYSIYAFHHPSFLLRVPGLAKTFAIDSGFDRGIVEGGRAFGVSALEASIVPGNEYGTRLTLADLLHYRWLAAHGGLPVIVPTQRKIAPEDIPALADSGVKVLLVGAVVTGNEAEGIRREVAALRNAIDRL</sequence>
<dbReference type="EMBL" id="JMQA01000052">
    <property type="protein sequence ID" value="KFM93444.1"/>
    <property type="molecule type" value="Genomic_DNA"/>
</dbReference>
<dbReference type="AlphaFoldDB" id="A0A090Y4R5"/>
<dbReference type="STRING" id="44252.DJ90_4880"/>
<reference evidence="1 2" key="1">
    <citation type="submission" date="2014-04" db="EMBL/GenBank/DDBJ databases">
        <authorList>
            <person name="Bishop-Lilly K.A."/>
            <person name="Broomall S.M."/>
            <person name="Chain P.S."/>
            <person name="Chertkov O."/>
            <person name="Coyne S.R."/>
            <person name="Daligault H.E."/>
            <person name="Davenport K.W."/>
            <person name="Erkkila T."/>
            <person name="Frey K.G."/>
            <person name="Gibbons H.S."/>
            <person name="Gu W."/>
            <person name="Jaissle J."/>
            <person name="Johnson S.L."/>
            <person name="Koroleva G.I."/>
            <person name="Ladner J.T."/>
            <person name="Lo C.-C."/>
            <person name="Minogue T.D."/>
            <person name="Munk C."/>
            <person name="Palacios G.F."/>
            <person name="Redden C.L."/>
            <person name="Rosenzweig C.N."/>
            <person name="Scholz M.B."/>
            <person name="Teshima H."/>
            <person name="Xu Y."/>
        </authorList>
    </citation>
    <scope>NUCLEOTIDE SEQUENCE [LARGE SCALE GENOMIC DNA]</scope>
    <source>
        <strain evidence="1 2">8244</strain>
    </source>
</reference>
<dbReference type="Proteomes" id="UP000029278">
    <property type="component" value="Unassembled WGS sequence"/>
</dbReference>
<protein>
    <submittedName>
        <fullName evidence="1">Uncharacterized protein</fullName>
    </submittedName>
</protein>
<evidence type="ECO:0000313" key="1">
    <source>
        <dbReference type="EMBL" id="KFM93444.1"/>
    </source>
</evidence>
<dbReference type="GeneID" id="77010232"/>
<dbReference type="RefSeq" id="WP_036627106.1">
    <property type="nucleotide sequence ID" value="NZ_BGML01000020.1"/>
</dbReference>
<keyword evidence="2" id="KW-1185">Reference proteome</keyword>
<dbReference type="InterPro" id="IPR036206">
    <property type="entry name" value="ThiamineP_synth_sf"/>
</dbReference>
<dbReference type="SUPFAM" id="SSF51391">
    <property type="entry name" value="Thiamin phosphate synthase"/>
    <property type="match status" value="1"/>
</dbReference>
<organism evidence="1 2">
    <name type="scientific">Paenibacillus macerans</name>
    <name type="common">Bacillus macerans</name>
    <dbReference type="NCBI Taxonomy" id="44252"/>
    <lineage>
        <taxon>Bacteria</taxon>
        <taxon>Bacillati</taxon>
        <taxon>Bacillota</taxon>
        <taxon>Bacilli</taxon>
        <taxon>Bacillales</taxon>
        <taxon>Paenibacillaceae</taxon>
        <taxon>Paenibacillus</taxon>
    </lineage>
</organism>
<comment type="caution">
    <text evidence="1">The sequence shown here is derived from an EMBL/GenBank/DDBJ whole genome shotgun (WGS) entry which is preliminary data.</text>
</comment>
<accession>A0A090Y4R5</accession>
<dbReference type="HOGENOM" id="CLU_1198123_0_0_9"/>